<dbReference type="Proteomes" id="UP000007813">
    <property type="component" value="Unassembled WGS sequence"/>
</dbReference>
<accession>J3EWJ1</accession>
<sequence length="37" mass="4357">MQSQDASWRWSEHRVGGCVFRFELSATDSSFVQVRHE</sequence>
<dbReference type="AlphaFoldDB" id="J3EWJ1"/>
<reference evidence="1 2" key="1">
    <citation type="journal article" date="2012" name="J. Bacteriol.">
        <title>Draft Genome Sequence of the Extremely Halophilic Archaeon Halogranum salarium B-1T.</title>
        <authorList>
            <person name="Kim K.K."/>
            <person name="Lee K.C."/>
            <person name="Lee J.S."/>
        </authorList>
    </citation>
    <scope>NUCLEOTIDE SEQUENCE [LARGE SCALE GENOMIC DNA]</scope>
    <source>
        <strain evidence="1 2">B-1</strain>
    </source>
</reference>
<evidence type="ECO:0000313" key="2">
    <source>
        <dbReference type="Proteomes" id="UP000007813"/>
    </source>
</evidence>
<comment type="caution">
    <text evidence="1">The sequence shown here is derived from an EMBL/GenBank/DDBJ whole genome shotgun (WGS) entry which is preliminary data.</text>
</comment>
<gene>
    <name evidence="1" type="ORF">HSB1_26630</name>
</gene>
<evidence type="ECO:0000313" key="1">
    <source>
        <dbReference type="EMBL" id="EJN59242.1"/>
    </source>
</evidence>
<proteinExistence type="predicted"/>
<organism evidence="1 2">
    <name type="scientific">Halogranum salarium B-1</name>
    <dbReference type="NCBI Taxonomy" id="1210908"/>
    <lineage>
        <taxon>Archaea</taxon>
        <taxon>Methanobacteriati</taxon>
        <taxon>Methanobacteriota</taxon>
        <taxon>Stenosarchaea group</taxon>
        <taxon>Halobacteria</taxon>
        <taxon>Halobacteriales</taxon>
        <taxon>Haloferacaceae</taxon>
    </lineage>
</organism>
<protein>
    <submittedName>
        <fullName evidence="1">Uncharacterized protein</fullName>
    </submittedName>
</protein>
<name>J3EWJ1_9EURY</name>
<dbReference type="EMBL" id="ALJD01000006">
    <property type="protein sequence ID" value="EJN59242.1"/>
    <property type="molecule type" value="Genomic_DNA"/>
</dbReference>